<organism evidence="2 3">
    <name type="scientific">Streptomyces ortus</name>
    <dbReference type="NCBI Taxonomy" id="2867268"/>
    <lineage>
        <taxon>Bacteria</taxon>
        <taxon>Bacillati</taxon>
        <taxon>Actinomycetota</taxon>
        <taxon>Actinomycetes</taxon>
        <taxon>Kitasatosporales</taxon>
        <taxon>Streptomycetaceae</taxon>
        <taxon>Streptomyces</taxon>
    </lineage>
</organism>
<comment type="caution">
    <text evidence="2">The sequence shown here is derived from an EMBL/GenBank/DDBJ whole genome shotgun (WGS) entry which is preliminary data.</text>
</comment>
<sequence>MSDGKVALIAAGVSLVVGVLTVVASISIARLQAKQAVELKREDLRTEYMAEAAIRRLLMHTDFKKRTFGVIKKRLGDGFDDTELRKLLVRAGAVRLPDPRGEDRELWGLVERNTNELG</sequence>
<evidence type="ECO:0000256" key="1">
    <source>
        <dbReference type="SAM" id="Phobius"/>
    </source>
</evidence>
<protein>
    <submittedName>
        <fullName evidence="2">Uncharacterized protein</fullName>
    </submittedName>
</protein>
<proteinExistence type="predicted"/>
<accession>A0ABT3V651</accession>
<dbReference type="RefSeq" id="WP_267026734.1">
    <property type="nucleotide sequence ID" value="NZ_JAIFZO010000002.1"/>
</dbReference>
<keyword evidence="1" id="KW-0812">Transmembrane</keyword>
<feature type="transmembrane region" description="Helical" evidence="1">
    <location>
        <begin position="6"/>
        <end position="31"/>
    </location>
</feature>
<keyword evidence="1" id="KW-1133">Transmembrane helix</keyword>
<gene>
    <name evidence="2" type="ORF">K3769_13835</name>
</gene>
<keyword evidence="3" id="KW-1185">Reference proteome</keyword>
<name>A0ABT3V651_9ACTN</name>
<dbReference type="Proteomes" id="UP001165590">
    <property type="component" value="Unassembled WGS sequence"/>
</dbReference>
<keyword evidence="1" id="KW-0472">Membrane</keyword>
<evidence type="ECO:0000313" key="2">
    <source>
        <dbReference type="EMBL" id="MCX4233836.1"/>
    </source>
</evidence>
<reference evidence="2" key="1">
    <citation type="journal article" date="2022" name="bioRxiv">
        <title>Discovery and biosynthetic assessment of Streptomyces ortus sp nov. isolated from a deep-sea sponge.</title>
        <authorList>
            <person name="Williams S.E."/>
        </authorList>
    </citation>
    <scope>NUCLEOTIDE SEQUENCE</scope>
    <source>
        <strain evidence="2">A15ISP2-DRY2</strain>
    </source>
</reference>
<dbReference type="EMBL" id="JAIFZO010000002">
    <property type="protein sequence ID" value="MCX4233836.1"/>
    <property type="molecule type" value="Genomic_DNA"/>
</dbReference>
<evidence type="ECO:0000313" key="3">
    <source>
        <dbReference type="Proteomes" id="UP001165590"/>
    </source>
</evidence>